<feature type="active site" description="Charge relay system" evidence="5">
    <location>
        <position position="357"/>
    </location>
</feature>
<feature type="signal peptide" evidence="6">
    <location>
        <begin position="1"/>
        <end position="24"/>
    </location>
</feature>
<dbReference type="RefSeq" id="WP_100865941.1">
    <property type="nucleotide sequence ID" value="NZ_PHUF01000002.1"/>
</dbReference>
<keyword evidence="9" id="KW-1185">Reference proteome</keyword>
<dbReference type="GO" id="GO:0004252">
    <property type="term" value="F:serine-type endopeptidase activity"/>
    <property type="evidence" value="ECO:0007669"/>
    <property type="project" value="UniProtKB-UniRule"/>
</dbReference>
<reference evidence="8 9" key="1">
    <citation type="submission" date="2017-11" db="EMBL/GenBank/DDBJ databases">
        <title>Genomic Encyclopedia of Type Strains, Phase III (KMG-III): the genomes of soil and plant-associated and newly described type strains.</title>
        <authorList>
            <person name="Whitman W."/>
        </authorList>
    </citation>
    <scope>NUCLEOTIDE SEQUENCE [LARGE SCALE GENOMIC DNA]</scope>
    <source>
        <strain evidence="8 9">CGMCC 1.12274</strain>
    </source>
</reference>
<dbReference type="EMBL" id="PHUF01000002">
    <property type="protein sequence ID" value="PKB25506.1"/>
    <property type="molecule type" value="Genomic_DNA"/>
</dbReference>
<comment type="similarity">
    <text evidence="1 5">Belongs to the peptidase S8 family.</text>
</comment>
<keyword evidence="6" id="KW-0732">Signal</keyword>
<dbReference type="CDD" id="cd05561">
    <property type="entry name" value="Peptidases_S8_4"/>
    <property type="match status" value="1"/>
</dbReference>
<dbReference type="InterPro" id="IPR036852">
    <property type="entry name" value="Peptidase_S8/S53_dom_sf"/>
</dbReference>
<evidence type="ECO:0000256" key="1">
    <source>
        <dbReference type="ARBA" id="ARBA00011073"/>
    </source>
</evidence>
<organism evidence="8 9">
    <name type="scientific">Novosphingobium kunmingense</name>
    <dbReference type="NCBI Taxonomy" id="1211806"/>
    <lineage>
        <taxon>Bacteria</taxon>
        <taxon>Pseudomonadati</taxon>
        <taxon>Pseudomonadota</taxon>
        <taxon>Alphaproteobacteria</taxon>
        <taxon>Sphingomonadales</taxon>
        <taxon>Sphingomonadaceae</taxon>
        <taxon>Novosphingobium</taxon>
    </lineage>
</organism>
<dbReference type="InterPro" id="IPR023828">
    <property type="entry name" value="Peptidase_S8_Ser-AS"/>
</dbReference>
<evidence type="ECO:0000256" key="6">
    <source>
        <dbReference type="SAM" id="SignalP"/>
    </source>
</evidence>
<proteinExistence type="inferred from homology"/>
<keyword evidence="2 5" id="KW-0645">Protease</keyword>
<dbReference type="Proteomes" id="UP000232587">
    <property type="component" value="Unassembled WGS sequence"/>
</dbReference>
<feature type="chain" id="PRO_5014987524" evidence="6">
    <location>
        <begin position="25"/>
        <end position="410"/>
    </location>
</feature>
<dbReference type="PANTHER" id="PTHR43806:SF11">
    <property type="entry name" value="CEREVISIN-RELATED"/>
    <property type="match status" value="1"/>
</dbReference>
<gene>
    <name evidence="8" type="ORF">B0I00_0707</name>
</gene>
<sequence>MQRWQSPILLALSLGLAAPLGAQLALPQVPVVSGIGDRLTSALGQVGDVARGTLARTSETLRLARLDRIAALLRQNRTTMERDIDGQPARRGTLLALDLQDGDAARLAALGFAAGGATRLDDLDMAVTELSVPTGMDLAEAQRLLARELPALSVSSDALHFQSGGANSTGASAPAGLRRGPIAVPVGLIDGAPAQPVAGLRGFAVGAPTASNHGSAVASLAAGAGVQRLFVADVYGRDPAGGNALAIVRGMNWLVGQGVRVVSISLVGPRSPVLQRAVDGARAKGVVVVAAVGNDGPAAPPSFPASYAGVLAVTAVDKRNRPLIEAGRALHLDYAAPGADIAALNAAGRRMAVRGTSYATPLVAARAAAALQAGADARSLVPALDNEARLLGKQRPDPRSGRGLLCEWCR</sequence>
<accession>A0A2N0I2T5</accession>
<dbReference type="PROSITE" id="PS51892">
    <property type="entry name" value="SUBTILASE"/>
    <property type="match status" value="1"/>
</dbReference>
<dbReference type="SUPFAM" id="SSF52743">
    <property type="entry name" value="Subtilisin-like"/>
    <property type="match status" value="1"/>
</dbReference>
<dbReference type="GO" id="GO:0006508">
    <property type="term" value="P:proteolysis"/>
    <property type="evidence" value="ECO:0007669"/>
    <property type="project" value="UniProtKB-KW"/>
</dbReference>
<keyword evidence="3 5" id="KW-0378">Hydrolase</keyword>
<evidence type="ECO:0000259" key="7">
    <source>
        <dbReference type="Pfam" id="PF00082"/>
    </source>
</evidence>
<keyword evidence="4 5" id="KW-0720">Serine protease</keyword>
<dbReference type="OrthoDB" id="5405281at2"/>
<name>A0A2N0I2T5_9SPHN</name>
<feature type="active site" description="Charge relay system" evidence="5">
    <location>
        <position position="190"/>
    </location>
</feature>
<evidence type="ECO:0000256" key="3">
    <source>
        <dbReference type="ARBA" id="ARBA00022801"/>
    </source>
</evidence>
<feature type="domain" description="Peptidase S8/S53" evidence="7">
    <location>
        <begin position="209"/>
        <end position="373"/>
    </location>
</feature>
<comment type="caution">
    <text evidence="8">The sequence shown here is derived from an EMBL/GenBank/DDBJ whole genome shotgun (WGS) entry which is preliminary data.</text>
</comment>
<protein>
    <submittedName>
        <fullName evidence="8">Subtilase family protein</fullName>
    </submittedName>
</protein>
<evidence type="ECO:0000256" key="2">
    <source>
        <dbReference type="ARBA" id="ARBA00022670"/>
    </source>
</evidence>
<dbReference type="InterPro" id="IPR050131">
    <property type="entry name" value="Peptidase_S8_subtilisin-like"/>
</dbReference>
<evidence type="ECO:0000256" key="5">
    <source>
        <dbReference type="PROSITE-ProRule" id="PRU01240"/>
    </source>
</evidence>
<dbReference type="Gene3D" id="3.40.50.200">
    <property type="entry name" value="Peptidase S8/S53 domain"/>
    <property type="match status" value="1"/>
</dbReference>
<dbReference type="PANTHER" id="PTHR43806">
    <property type="entry name" value="PEPTIDASE S8"/>
    <property type="match status" value="1"/>
</dbReference>
<dbReference type="Pfam" id="PF00082">
    <property type="entry name" value="Peptidase_S8"/>
    <property type="match status" value="1"/>
</dbReference>
<evidence type="ECO:0000313" key="9">
    <source>
        <dbReference type="Proteomes" id="UP000232587"/>
    </source>
</evidence>
<dbReference type="InterPro" id="IPR000209">
    <property type="entry name" value="Peptidase_S8/S53_dom"/>
</dbReference>
<evidence type="ECO:0000256" key="4">
    <source>
        <dbReference type="ARBA" id="ARBA00022825"/>
    </source>
</evidence>
<feature type="active site" description="Charge relay system" evidence="5">
    <location>
        <position position="213"/>
    </location>
</feature>
<dbReference type="PROSITE" id="PS00138">
    <property type="entry name" value="SUBTILASE_SER"/>
    <property type="match status" value="1"/>
</dbReference>
<dbReference type="AlphaFoldDB" id="A0A2N0I2T5"/>
<evidence type="ECO:0000313" key="8">
    <source>
        <dbReference type="EMBL" id="PKB25506.1"/>
    </source>
</evidence>